<dbReference type="InterPro" id="IPR017972">
    <property type="entry name" value="Cyt_P450_CS"/>
</dbReference>
<dbReference type="CDD" id="cd11063">
    <property type="entry name" value="CYP52"/>
    <property type="match status" value="1"/>
</dbReference>
<dbReference type="InterPro" id="IPR047146">
    <property type="entry name" value="Cyt_P450_E_CYP52_fungi"/>
</dbReference>
<dbReference type="Proteomes" id="UP000799757">
    <property type="component" value="Unassembled WGS sequence"/>
</dbReference>
<evidence type="ECO:0000256" key="9">
    <source>
        <dbReference type="RuleBase" id="RU000461"/>
    </source>
</evidence>
<reference evidence="10" key="1">
    <citation type="journal article" date="2020" name="Stud. Mycol.">
        <title>101 Dothideomycetes genomes: a test case for predicting lifestyles and emergence of pathogens.</title>
        <authorList>
            <person name="Haridas S."/>
            <person name="Albert R."/>
            <person name="Binder M."/>
            <person name="Bloem J."/>
            <person name="Labutti K."/>
            <person name="Salamov A."/>
            <person name="Andreopoulos B."/>
            <person name="Baker S."/>
            <person name="Barry K."/>
            <person name="Bills G."/>
            <person name="Bluhm B."/>
            <person name="Cannon C."/>
            <person name="Castanera R."/>
            <person name="Culley D."/>
            <person name="Daum C."/>
            <person name="Ezra D."/>
            <person name="Gonzalez J."/>
            <person name="Henrissat B."/>
            <person name="Kuo A."/>
            <person name="Liang C."/>
            <person name="Lipzen A."/>
            <person name="Lutzoni F."/>
            <person name="Magnuson J."/>
            <person name="Mondo S."/>
            <person name="Nolan M."/>
            <person name="Ohm R."/>
            <person name="Pangilinan J."/>
            <person name="Park H.-J."/>
            <person name="Ramirez L."/>
            <person name="Alfaro M."/>
            <person name="Sun H."/>
            <person name="Tritt A."/>
            <person name="Yoshinaga Y."/>
            <person name="Zwiers L.-H."/>
            <person name="Turgeon B."/>
            <person name="Goodwin S."/>
            <person name="Spatafora J."/>
            <person name="Crous P."/>
            <person name="Grigoriev I."/>
        </authorList>
    </citation>
    <scope>NUCLEOTIDE SEQUENCE</scope>
    <source>
        <strain evidence="10">CBS 109.77</strain>
    </source>
</reference>
<evidence type="ECO:0000256" key="7">
    <source>
        <dbReference type="ARBA" id="ARBA00023033"/>
    </source>
</evidence>
<dbReference type="PROSITE" id="PS00086">
    <property type="entry name" value="CYTOCHROME_P450"/>
    <property type="match status" value="1"/>
</dbReference>
<name>A0A6A6X7W6_9PLEO</name>
<dbReference type="AlphaFoldDB" id="A0A6A6X7W6"/>
<organism evidence="10 11">
    <name type="scientific">Melanomma pulvis-pyrius CBS 109.77</name>
    <dbReference type="NCBI Taxonomy" id="1314802"/>
    <lineage>
        <taxon>Eukaryota</taxon>
        <taxon>Fungi</taxon>
        <taxon>Dikarya</taxon>
        <taxon>Ascomycota</taxon>
        <taxon>Pezizomycotina</taxon>
        <taxon>Dothideomycetes</taxon>
        <taxon>Pleosporomycetidae</taxon>
        <taxon>Pleosporales</taxon>
        <taxon>Melanommataceae</taxon>
        <taxon>Melanomma</taxon>
    </lineage>
</organism>
<evidence type="ECO:0000256" key="5">
    <source>
        <dbReference type="ARBA" id="ARBA00023002"/>
    </source>
</evidence>
<keyword evidence="6 8" id="KW-0408">Iron</keyword>
<keyword evidence="11" id="KW-1185">Reference proteome</keyword>
<sequence>MSTLGAITAALAFISIIQFVYVRIQHRIALAEASRSQNCATPPHLPTKDFLFGLDTVFENLRALKRNGRIKQISSQHQELGKTFESYPFGRRVVSTVDVRNIQAVLSGQQEKFGVGPIREHAQGPMTGRGIITSDGGVWMHGRDMVKPTFSRSQIADRGLFEGFVQRFLQLLPIDEGRIVDLQPLFDRLILDASSEFIFGESFDSLSSDCPVDSKRFLDAFSYAQKGVGLRVLMGKMSFLIRDAKFWEACKVIRQFTQDHVDRALSNRVRHNEREDTEKNIASHVKTRMEKGNEKYILVHEMARESQNREELCSQLLNVFFAGRDTPAVALSNIFFCLARHPKAWEKIRKEVEGLKIEDLTFERLKSLRYVQYVINEALRLYPPVPNQSRTALTPSILPTGGGSTGTQPILLFLGDTVSMNFYTMHRNSAIYSPDPNAFRPERWRDIRPGWHYLPFGGGARHCPAQQLALFWVAYTVVRMAMEVKGVRNRDEVEEFVECLKLNMESGNGVQVELVRG</sequence>
<evidence type="ECO:0000256" key="6">
    <source>
        <dbReference type="ARBA" id="ARBA00023004"/>
    </source>
</evidence>
<evidence type="ECO:0000256" key="4">
    <source>
        <dbReference type="ARBA" id="ARBA00022723"/>
    </source>
</evidence>
<dbReference type="InterPro" id="IPR002401">
    <property type="entry name" value="Cyt_P450_E_grp-I"/>
</dbReference>
<evidence type="ECO:0000313" key="11">
    <source>
        <dbReference type="Proteomes" id="UP000799757"/>
    </source>
</evidence>
<dbReference type="PRINTS" id="PR00463">
    <property type="entry name" value="EP450I"/>
</dbReference>
<protein>
    <submittedName>
        <fullName evidence="10">Putative cytochrome P450 alkane hydroxylase</fullName>
    </submittedName>
</protein>
<dbReference type="PANTHER" id="PTHR24287">
    <property type="entry name" value="P450, PUTATIVE (EUROFUNG)-RELATED"/>
    <property type="match status" value="1"/>
</dbReference>
<dbReference type="InterPro" id="IPR001128">
    <property type="entry name" value="Cyt_P450"/>
</dbReference>
<dbReference type="GO" id="GO:0020037">
    <property type="term" value="F:heme binding"/>
    <property type="evidence" value="ECO:0007669"/>
    <property type="project" value="InterPro"/>
</dbReference>
<dbReference type="GO" id="GO:0016705">
    <property type="term" value="F:oxidoreductase activity, acting on paired donors, with incorporation or reduction of molecular oxygen"/>
    <property type="evidence" value="ECO:0007669"/>
    <property type="project" value="InterPro"/>
</dbReference>
<gene>
    <name evidence="10" type="ORF">K505DRAFT_388018</name>
</gene>
<comment type="cofactor">
    <cofactor evidence="1 8">
        <name>heme</name>
        <dbReference type="ChEBI" id="CHEBI:30413"/>
    </cofactor>
</comment>
<dbReference type="GO" id="GO:0005506">
    <property type="term" value="F:iron ion binding"/>
    <property type="evidence" value="ECO:0007669"/>
    <property type="project" value="InterPro"/>
</dbReference>
<dbReference type="GO" id="GO:0004497">
    <property type="term" value="F:monooxygenase activity"/>
    <property type="evidence" value="ECO:0007669"/>
    <property type="project" value="UniProtKB-KW"/>
</dbReference>
<dbReference type="Pfam" id="PF00067">
    <property type="entry name" value="p450"/>
    <property type="match status" value="1"/>
</dbReference>
<keyword evidence="5 9" id="KW-0560">Oxidoreductase</keyword>
<evidence type="ECO:0000256" key="8">
    <source>
        <dbReference type="PIRSR" id="PIRSR602401-1"/>
    </source>
</evidence>
<dbReference type="SUPFAM" id="SSF48264">
    <property type="entry name" value="Cytochrome P450"/>
    <property type="match status" value="1"/>
</dbReference>
<keyword evidence="7 9" id="KW-0503">Monooxygenase</keyword>
<dbReference type="OrthoDB" id="1470350at2759"/>
<evidence type="ECO:0000256" key="3">
    <source>
        <dbReference type="ARBA" id="ARBA00022617"/>
    </source>
</evidence>
<evidence type="ECO:0000256" key="2">
    <source>
        <dbReference type="ARBA" id="ARBA00010617"/>
    </source>
</evidence>
<dbReference type="EMBL" id="MU001985">
    <property type="protein sequence ID" value="KAF2792105.1"/>
    <property type="molecule type" value="Genomic_DNA"/>
</dbReference>
<dbReference type="PRINTS" id="PR00385">
    <property type="entry name" value="P450"/>
</dbReference>
<dbReference type="PANTHER" id="PTHR24287:SF1">
    <property type="entry name" value="P450, PUTATIVE (EUROFUNG)-RELATED"/>
    <property type="match status" value="1"/>
</dbReference>
<keyword evidence="4 8" id="KW-0479">Metal-binding</keyword>
<keyword evidence="3 8" id="KW-0349">Heme</keyword>
<accession>A0A6A6X7W6</accession>
<comment type="similarity">
    <text evidence="2 9">Belongs to the cytochrome P450 family.</text>
</comment>
<evidence type="ECO:0000313" key="10">
    <source>
        <dbReference type="EMBL" id="KAF2792105.1"/>
    </source>
</evidence>
<feature type="binding site" description="axial binding residue" evidence="8">
    <location>
        <position position="463"/>
    </location>
    <ligand>
        <name>heme</name>
        <dbReference type="ChEBI" id="CHEBI:30413"/>
    </ligand>
    <ligandPart>
        <name>Fe</name>
        <dbReference type="ChEBI" id="CHEBI:18248"/>
    </ligandPart>
</feature>
<proteinExistence type="inferred from homology"/>
<evidence type="ECO:0000256" key="1">
    <source>
        <dbReference type="ARBA" id="ARBA00001971"/>
    </source>
</evidence>
<dbReference type="InterPro" id="IPR036396">
    <property type="entry name" value="Cyt_P450_sf"/>
</dbReference>
<dbReference type="Gene3D" id="1.10.630.10">
    <property type="entry name" value="Cytochrome P450"/>
    <property type="match status" value="1"/>
</dbReference>